<dbReference type="Proteomes" id="UP000680588">
    <property type="component" value="Chromosome"/>
</dbReference>
<reference evidence="6" key="1">
    <citation type="submission" date="2021-06" db="EMBL/GenBank/DDBJ databases">
        <title>Novel species in genus Arthrobacter.</title>
        <authorList>
            <person name="Zhang G."/>
        </authorList>
    </citation>
    <scope>NUCLEOTIDE SEQUENCE</scope>
    <source>
        <strain evidence="6">Zg-ZUI122</strain>
    </source>
</reference>
<dbReference type="InterPro" id="IPR027791">
    <property type="entry name" value="Galactosyl_T_C"/>
</dbReference>
<dbReference type="EMBL" id="CP076456">
    <property type="protein sequence ID" value="QWQ36222.1"/>
    <property type="molecule type" value="Genomic_DNA"/>
</dbReference>
<feature type="domain" description="Galactosyltransferase C-terminal" evidence="5">
    <location>
        <begin position="169"/>
        <end position="201"/>
    </location>
</feature>
<dbReference type="Pfam" id="PF02709">
    <property type="entry name" value="Glyco_transf_7C"/>
    <property type="match status" value="1"/>
</dbReference>
<comment type="pathway">
    <text evidence="1">Cell wall biogenesis; cell wall polysaccharide biosynthesis.</text>
</comment>
<dbReference type="GO" id="GO:0016757">
    <property type="term" value="F:glycosyltransferase activity"/>
    <property type="evidence" value="ECO:0007669"/>
    <property type="project" value="UniProtKB-KW"/>
</dbReference>
<keyword evidence="7" id="KW-1185">Reference proteome</keyword>
<sequence>MKVTVITLVHGRHAHLAAQQQALLRSSQLPDDYVLVAMDDPEIAASFPDPRLPGTVVELPRTGTALPLAKARNAGARAALQRGADLLLFLDVDCLPGTDLVAGYAAAAKDDAVAARLLCGPVTYLEPPGPGGYCLDRLQDLDSPHPARPAPQPDEIIPEDNPDLFWSLSFAVTAATWDRIGGFCEDYTGYGGEDTDYARLAGQAGAGLAWVGAARAYHQFHPTQDPPVQHLADIVRNANLFHARWGTWPMGGWLQGFRELGLIKGGHGTTPCTLTDQMGQPA</sequence>
<evidence type="ECO:0000313" key="7">
    <source>
        <dbReference type="Proteomes" id="UP000680588"/>
    </source>
</evidence>
<dbReference type="SUPFAM" id="SSF53448">
    <property type="entry name" value="Nucleotide-diphospho-sugar transferases"/>
    <property type="match status" value="1"/>
</dbReference>
<evidence type="ECO:0000256" key="3">
    <source>
        <dbReference type="ARBA" id="ARBA00022676"/>
    </source>
</evidence>
<keyword evidence="3" id="KW-0328">Glycosyltransferase</keyword>
<evidence type="ECO:0000256" key="2">
    <source>
        <dbReference type="ARBA" id="ARBA00006739"/>
    </source>
</evidence>
<proteinExistence type="inferred from homology"/>
<comment type="similarity">
    <text evidence="2">Belongs to the glycosyltransferase 2 family.</text>
</comment>
<protein>
    <submittedName>
        <fullName evidence="6">Glycosyltransferase family 2 protein</fullName>
    </submittedName>
</protein>
<name>A0A975S5L6_9MICC</name>
<dbReference type="RefSeq" id="WP_207348182.1">
    <property type="nucleotide sequence ID" value="NZ_CP076456.1"/>
</dbReference>
<keyword evidence="4" id="KW-0808">Transferase</keyword>
<evidence type="ECO:0000313" key="6">
    <source>
        <dbReference type="EMBL" id="QWQ36222.1"/>
    </source>
</evidence>
<evidence type="ECO:0000256" key="1">
    <source>
        <dbReference type="ARBA" id="ARBA00004776"/>
    </source>
</evidence>
<evidence type="ECO:0000259" key="5">
    <source>
        <dbReference type="Pfam" id="PF02709"/>
    </source>
</evidence>
<organism evidence="6 7">
    <name type="scientific">Arthrobacter sunyaminii</name>
    <dbReference type="NCBI Taxonomy" id="2816859"/>
    <lineage>
        <taxon>Bacteria</taxon>
        <taxon>Bacillati</taxon>
        <taxon>Actinomycetota</taxon>
        <taxon>Actinomycetes</taxon>
        <taxon>Micrococcales</taxon>
        <taxon>Micrococcaceae</taxon>
        <taxon>Arthrobacter</taxon>
    </lineage>
</organism>
<dbReference type="PANTHER" id="PTHR43179:SF12">
    <property type="entry name" value="GALACTOFURANOSYLTRANSFERASE GLFT2"/>
    <property type="match status" value="1"/>
</dbReference>
<dbReference type="Gene3D" id="3.90.550.10">
    <property type="entry name" value="Spore Coat Polysaccharide Biosynthesis Protein SpsA, Chain A"/>
    <property type="match status" value="1"/>
</dbReference>
<dbReference type="AlphaFoldDB" id="A0A975S5L6"/>
<dbReference type="KEGG" id="asun:KG104_17630"/>
<gene>
    <name evidence="6" type="ORF">KG104_17630</name>
</gene>
<dbReference type="PANTHER" id="PTHR43179">
    <property type="entry name" value="RHAMNOSYLTRANSFERASE WBBL"/>
    <property type="match status" value="1"/>
</dbReference>
<dbReference type="InterPro" id="IPR029044">
    <property type="entry name" value="Nucleotide-diphossugar_trans"/>
</dbReference>
<accession>A0A975S5L6</accession>
<evidence type="ECO:0000256" key="4">
    <source>
        <dbReference type="ARBA" id="ARBA00022679"/>
    </source>
</evidence>
<dbReference type="CDD" id="cd00761">
    <property type="entry name" value="Glyco_tranf_GTA_type"/>
    <property type="match status" value="1"/>
</dbReference>